<keyword evidence="2 3" id="KW-1133">Transmembrane helix</keyword>
<reference evidence="4 5" key="1">
    <citation type="journal article" date="2015" name="Genome Announc.">
        <title>Expanding the biotechnology potential of lactobacilli through comparative genomics of 213 strains and associated genera.</title>
        <authorList>
            <person name="Sun Z."/>
            <person name="Harris H.M."/>
            <person name="McCann A."/>
            <person name="Guo C."/>
            <person name="Argimon S."/>
            <person name="Zhang W."/>
            <person name="Yang X."/>
            <person name="Jeffery I.B."/>
            <person name="Cooney J.C."/>
            <person name="Kagawa T.F."/>
            <person name="Liu W."/>
            <person name="Song Y."/>
            <person name="Salvetti E."/>
            <person name="Wrobel A."/>
            <person name="Rasinkangas P."/>
            <person name="Parkhill J."/>
            <person name="Rea M.C."/>
            <person name="O'Sullivan O."/>
            <person name="Ritari J."/>
            <person name="Douillard F.P."/>
            <person name="Paul Ross R."/>
            <person name="Yang R."/>
            <person name="Briner A.E."/>
            <person name="Felis G.E."/>
            <person name="de Vos W.M."/>
            <person name="Barrangou R."/>
            <person name="Klaenhammer T.R."/>
            <person name="Caufield P.W."/>
            <person name="Cui Y."/>
            <person name="Zhang H."/>
            <person name="O'Toole P.W."/>
        </authorList>
    </citation>
    <scope>NUCLEOTIDE SEQUENCE [LARGE SCALE GENOMIC DNA]</scope>
    <source>
        <strain evidence="4 5">DSM 22467</strain>
    </source>
</reference>
<evidence type="ECO:0000313" key="5">
    <source>
        <dbReference type="Proteomes" id="UP000051906"/>
    </source>
</evidence>
<dbReference type="InterPro" id="IPR009825">
    <property type="entry name" value="ECF_substrate-spec-like"/>
</dbReference>
<feature type="transmembrane region" description="Helical" evidence="3">
    <location>
        <begin position="12"/>
        <end position="32"/>
    </location>
</feature>
<evidence type="ECO:0000256" key="1">
    <source>
        <dbReference type="ARBA" id="ARBA00022692"/>
    </source>
</evidence>
<keyword evidence="5" id="KW-1185">Reference proteome</keyword>
<dbReference type="GO" id="GO:0016020">
    <property type="term" value="C:membrane"/>
    <property type="evidence" value="ECO:0007669"/>
    <property type="project" value="InterPro"/>
</dbReference>
<dbReference type="Pfam" id="PF07155">
    <property type="entry name" value="ECF-ribofla_trS"/>
    <property type="match status" value="1"/>
</dbReference>
<protein>
    <recommendedName>
        <fullName evidence="6">ECF transporter S component</fullName>
    </recommendedName>
</protein>
<dbReference type="RefSeq" id="WP_057878215.1">
    <property type="nucleotide sequence ID" value="NZ_JQCA01000043.1"/>
</dbReference>
<keyword evidence="1 3" id="KW-0812">Transmembrane</keyword>
<comment type="caution">
    <text evidence="4">The sequence shown here is derived from an EMBL/GenBank/DDBJ whole genome shotgun (WGS) entry which is preliminary data.</text>
</comment>
<dbReference type="Proteomes" id="UP000051906">
    <property type="component" value="Unassembled WGS sequence"/>
</dbReference>
<evidence type="ECO:0000256" key="2">
    <source>
        <dbReference type="ARBA" id="ARBA00022989"/>
    </source>
</evidence>
<dbReference type="EMBL" id="JQCA01000043">
    <property type="protein sequence ID" value="KRO04166.1"/>
    <property type="molecule type" value="Genomic_DNA"/>
</dbReference>
<evidence type="ECO:0000256" key="3">
    <source>
        <dbReference type="SAM" id="Phobius"/>
    </source>
</evidence>
<dbReference type="PANTHER" id="PTHR37815">
    <property type="entry name" value="UPF0397 PROTEIN BC_2624-RELATED"/>
    <property type="match status" value="1"/>
</dbReference>
<dbReference type="AlphaFoldDB" id="A0A0R2LSB4"/>
<dbReference type="PANTHER" id="PTHR37815:SF3">
    <property type="entry name" value="UPF0397 PROTEIN SPR0429"/>
    <property type="match status" value="1"/>
</dbReference>
<feature type="transmembrane region" description="Helical" evidence="3">
    <location>
        <begin position="44"/>
        <end position="69"/>
    </location>
</feature>
<accession>A0A0R2LSB4</accession>
<dbReference type="STRING" id="616990.IV54_GL001688"/>
<organism evidence="4 5">
    <name type="scientific">Levilactobacillus paucivorans</name>
    <dbReference type="NCBI Taxonomy" id="616990"/>
    <lineage>
        <taxon>Bacteria</taxon>
        <taxon>Bacillati</taxon>
        <taxon>Bacillota</taxon>
        <taxon>Bacilli</taxon>
        <taxon>Lactobacillales</taxon>
        <taxon>Lactobacillaceae</taxon>
        <taxon>Levilactobacillus</taxon>
    </lineage>
</organism>
<dbReference type="OrthoDB" id="411368at2"/>
<feature type="transmembrane region" description="Helical" evidence="3">
    <location>
        <begin position="75"/>
        <end position="96"/>
    </location>
</feature>
<keyword evidence="3" id="KW-0472">Membrane</keyword>
<feature type="transmembrane region" description="Helical" evidence="3">
    <location>
        <begin position="108"/>
        <end position="132"/>
    </location>
</feature>
<evidence type="ECO:0008006" key="6">
    <source>
        <dbReference type="Google" id="ProtNLM"/>
    </source>
</evidence>
<dbReference type="Gene3D" id="1.10.1760.20">
    <property type="match status" value="1"/>
</dbReference>
<sequence length="167" mass="17544">MKKAKDPIKQMTLTAVLTAMTVAMSLLVIIPVPATKGFVTLCEVGIYATAILFGNPMGAVVGGTSGFLIDLLSGHPEWCLFSLVIHGAQGAAVGFLTPKHKTIKTTIFPLLVGSVIMIVGYYFATALLFGWAAGLASIFGNIVQVGFGMVVTLSIVESLVKFKPNLV</sequence>
<evidence type="ECO:0000313" key="4">
    <source>
        <dbReference type="EMBL" id="KRO04166.1"/>
    </source>
</evidence>
<proteinExistence type="predicted"/>
<dbReference type="PATRIC" id="fig|616990.3.peg.1785"/>
<name>A0A0R2LSB4_9LACO</name>
<gene>
    <name evidence="4" type="ORF">IV54_GL001688</name>
</gene>
<feature type="transmembrane region" description="Helical" evidence="3">
    <location>
        <begin position="138"/>
        <end position="160"/>
    </location>
</feature>